<name>A0A2T2YEG2_9BACT</name>
<accession>A0A2T2YEG2</accession>
<organism evidence="1 2">
    <name type="scientific">Adhaeribacter arboris</name>
    <dbReference type="NCBI Taxonomy" id="2072846"/>
    <lineage>
        <taxon>Bacteria</taxon>
        <taxon>Pseudomonadati</taxon>
        <taxon>Bacteroidota</taxon>
        <taxon>Cytophagia</taxon>
        <taxon>Cytophagales</taxon>
        <taxon>Hymenobacteraceae</taxon>
        <taxon>Adhaeribacter</taxon>
    </lineage>
</organism>
<evidence type="ECO:0000313" key="2">
    <source>
        <dbReference type="Proteomes" id="UP000240357"/>
    </source>
</evidence>
<protein>
    <submittedName>
        <fullName evidence="1">Uncharacterized protein</fullName>
    </submittedName>
</protein>
<comment type="caution">
    <text evidence="1">The sequence shown here is derived from an EMBL/GenBank/DDBJ whole genome shotgun (WGS) entry which is preliminary data.</text>
</comment>
<sequence length="108" mass="11504">MPSKAAYRQLFGKAAPAPTTLTTNTSQTIDHANTSVATVSNSSNVTYTFSNPEFLWTATILASGAGIPTISGSTLIGDGEYDPARNNRIDIECLNPTGPVYHHTIINY</sequence>
<dbReference type="EMBL" id="PYFT01000001">
    <property type="protein sequence ID" value="PSR53899.1"/>
    <property type="molecule type" value="Genomic_DNA"/>
</dbReference>
<proteinExistence type="predicted"/>
<evidence type="ECO:0000313" key="1">
    <source>
        <dbReference type="EMBL" id="PSR53899.1"/>
    </source>
</evidence>
<dbReference type="RefSeq" id="WP_106929002.1">
    <property type="nucleotide sequence ID" value="NZ_PYFT01000001.1"/>
</dbReference>
<keyword evidence="2" id="KW-1185">Reference proteome</keyword>
<reference evidence="1 2" key="1">
    <citation type="submission" date="2018-03" db="EMBL/GenBank/DDBJ databases">
        <title>Adhaeribacter sp. HMF7605 Genome sequencing and assembly.</title>
        <authorList>
            <person name="Kang H."/>
            <person name="Kang J."/>
            <person name="Cha I."/>
            <person name="Kim H."/>
            <person name="Joh K."/>
        </authorList>
    </citation>
    <scope>NUCLEOTIDE SEQUENCE [LARGE SCALE GENOMIC DNA]</scope>
    <source>
        <strain evidence="1 2">HMF7605</strain>
    </source>
</reference>
<dbReference type="Proteomes" id="UP000240357">
    <property type="component" value="Unassembled WGS sequence"/>
</dbReference>
<dbReference type="AlphaFoldDB" id="A0A2T2YEG2"/>
<gene>
    <name evidence="1" type="ORF">AHMF7605_10405</name>
</gene>